<organism evidence="5 6">
    <name type="scientific">Lichenicoccus roseus</name>
    <dbReference type="NCBI Taxonomy" id="2683649"/>
    <lineage>
        <taxon>Bacteria</taxon>
        <taxon>Pseudomonadati</taxon>
        <taxon>Pseudomonadota</taxon>
        <taxon>Alphaproteobacteria</taxon>
        <taxon>Acetobacterales</taxon>
        <taxon>Acetobacteraceae</taxon>
        <taxon>Lichenicoccus</taxon>
    </lineage>
</organism>
<protein>
    <recommendedName>
        <fullName evidence="2">FAD assembly factor SdhE</fullName>
    </recommendedName>
</protein>
<dbReference type="PANTHER" id="PTHR12469:SF2">
    <property type="entry name" value="SUCCINATE DEHYDROGENASE ASSEMBLY FACTOR 2, MITOCHONDRIAL"/>
    <property type="match status" value="1"/>
</dbReference>
<dbReference type="AlphaFoldDB" id="A0A5R9J4H4"/>
<proteinExistence type="inferred from homology"/>
<feature type="compositionally biased region" description="Pro residues" evidence="4">
    <location>
        <begin position="10"/>
        <end position="23"/>
    </location>
</feature>
<sequence>MEQTAIPDTPSTPAPHSPAPPEGILPSDGARRRRILFRATHRGTHETDILIGGFVQAGLAGFSGEELDALEEIMELPDVDLADWLTGRRPIPPESDSPMLRRIEDASHETARNARLGLVQR</sequence>
<accession>A0A5R9J4H4</accession>
<evidence type="ECO:0000256" key="2">
    <source>
        <dbReference type="ARBA" id="ARBA00019418"/>
    </source>
</evidence>
<dbReference type="RefSeq" id="WP_138325988.1">
    <property type="nucleotide sequence ID" value="NZ_VCDI01000003.1"/>
</dbReference>
<dbReference type="SUPFAM" id="SSF109910">
    <property type="entry name" value="YgfY-like"/>
    <property type="match status" value="1"/>
</dbReference>
<evidence type="ECO:0000256" key="3">
    <source>
        <dbReference type="ARBA" id="ARBA00023186"/>
    </source>
</evidence>
<evidence type="ECO:0000256" key="1">
    <source>
        <dbReference type="ARBA" id="ARBA00008571"/>
    </source>
</evidence>
<evidence type="ECO:0000313" key="5">
    <source>
        <dbReference type="EMBL" id="TLU72525.1"/>
    </source>
</evidence>
<gene>
    <name evidence="5" type="ORF">FE263_10735</name>
</gene>
<keyword evidence="6" id="KW-1185">Reference proteome</keyword>
<dbReference type="Pfam" id="PF03937">
    <property type="entry name" value="Sdh5"/>
    <property type="match status" value="1"/>
</dbReference>
<evidence type="ECO:0000256" key="4">
    <source>
        <dbReference type="SAM" id="MobiDB-lite"/>
    </source>
</evidence>
<dbReference type="InterPro" id="IPR036714">
    <property type="entry name" value="SDH_sf"/>
</dbReference>
<comment type="caution">
    <text evidence="5">The sequence shown here is derived from an EMBL/GenBank/DDBJ whole genome shotgun (WGS) entry which is preliminary data.</text>
</comment>
<dbReference type="GO" id="GO:0006099">
    <property type="term" value="P:tricarboxylic acid cycle"/>
    <property type="evidence" value="ECO:0007669"/>
    <property type="project" value="TreeGrafter"/>
</dbReference>
<dbReference type="Gene3D" id="1.10.150.250">
    <property type="entry name" value="Flavinator of succinate dehydrogenase"/>
    <property type="match status" value="1"/>
</dbReference>
<dbReference type="InterPro" id="IPR005631">
    <property type="entry name" value="SDH"/>
</dbReference>
<comment type="similarity">
    <text evidence="1">Belongs to the SdhE FAD assembly factor family.</text>
</comment>
<reference evidence="5 6" key="1">
    <citation type="submission" date="2019-05" db="EMBL/GenBank/DDBJ databases">
        <authorList>
            <person name="Pankratov T."/>
            <person name="Grouzdev D."/>
        </authorList>
    </citation>
    <scope>NUCLEOTIDE SEQUENCE [LARGE SCALE GENOMIC DNA]</scope>
    <source>
        <strain evidence="5 6">KEBCLARHB70R</strain>
    </source>
</reference>
<keyword evidence="3" id="KW-0143">Chaperone</keyword>
<name>A0A5R9J4H4_9PROT</name>
<feature type="region of interest" description="Disordered" evidence="4">
    <location>
        <begin position="1"/>
        <end position="30"/>
    </location>
</feature>
<evidence type="ECO:0000313" key="6">
    <source>
        <dbReference type="Proteomes" id="UP000305654"/>
    </source>
</evidence>
<dbReference type="OrthoDB" id="9807264at2"/>
<dbReference type="EMBL" id="VCDI01000003">
    <property type="protein sequence ID" value="TLU72525.1"/>
    <property type="molecule type" value="Genomic_DNA"/>
</dbReference>
<dbReference type="PANTHER" id="PTHR12469">
    <property type="entry name" value="PROTEIN EMI5 HOMOLOG, MITOCHONDRIAL"/>
    <property type="match status" value="1"/>
</dbReference>
<dbReference type="Proteomes" id="UP000305654">
    <property type="component" value="Unassembled WGS sequence"/>
</dbReference>